<evidence type="ECO:0000313" key="1">
    <source>
        <dbReference type="EMBL" id="DAF56303.1"/>
    </source>
</evidence>
<organism evidence="1">
    <name type="scientific">Siphoviridae sp. ctPyh10</name>
    <dbReference type="NCBI Taxonomy" id="2827865"/>
    <lineage>
        <taxon>Viruses</taxon>
        <taxon>Duplodnaviria</taxon>
        <taxon>Heunggongvirae</taxon>
        <taxon>Uroviricota</taxon>
        <taxon>Caudoviricetes</taxon>
    </lineage>
</organism>
<name>A0A8S5T029_9CAUD</name>
<reference evidence="1" key="1">
    <citation type="journal article" date="2021" name="Proc. Natl. Acad. Sci. U.S.A.">
        <title>A Catalog of Tens of Thousands of Viruses from Human Metagenomes Reveals Hidden Associations with Chronic Diseases.</title>
        <authorList>
            <person name="Tisza M.J."/>
            <person name="Buck C.B."/>
        </authorList>
    </citation>
    <scope>NUCLEOTIDE SEQUENCE</scope>
    <source>
        <strain evidence="1">CtPyh10</strain>
    </source>
</reference>
<proteinExistence type="predicted"/>
<sequence length="68" mass="7778">MQASDMTTEQLIRYFRCMGSANAVCREHQRCPDCPYYVPQSYNVRFRDAAMEIANRLEAALNRGGQAT</sequence>
<protein>
    <submittedName>
        <fullName evidence="1">Uncharacterized protein</fullName>
    </submittedName>
</protein>
<dbReference type="EMBL" id="BK032711">
    <property type="protein sequence ID" value="DAF56303.1"/>
    <property type="molecule type" value="Genomic_DNA"/>
</dbReference>
<accession>A0A8S5T029</accession>